<dbReference type="AlphaFoldDB" id="A0A0A1ZVQ6"/>
<name>A0A0A1ZVQ6_PROMR</name>
<organism evidence="1 2">
    <name type="scientific">Prochlorococcus marinus str. MIT 9116</name>
    <dbReference type="NCBI Taxonomy" id="167544"/>
    <lineage>
        <taxon>Bacteria</taxon>
        <taxon>Bacillati</taxon>
        <taxon>Cyanobacteriota</taxon>
        <taxon>Cyanophyceae</taxon>
        <taxon>Synechococcales</taxon>
        <taxon>Prochlorococcaceae</taxon>
        <taxon>Prochlorococcus</taxon>
    </lineage>
</organism>
<dbReference type="EMBL" id="JNAJ01000008">
    <property type="protein sequence ID" value="KGF92364.1"/>
    <property type="molecule type" value="Genomic_DNA"/>
</dbReference>
<sequence>MTNLNPIKKKLSKKDIKISIQDSSKLLAEFFNGVVIELDEEYKYDS</sequence>
<evidence type="ECO:0000313" key="2">
    <source>
        <dbReference type="Proteomes" id="UP000030491"/>
    </source>
</evidence>
<proteinExistence type="predicted"/>
<protein>
    <submittedName>
        <fullName evidence="1">Uncharacterized protein</fullName>
    </submittedName>
</protein>
<evidence type="ECO:0000313" key="1">
    <source>
        <dbReference type="EMBL" id="KGF92364.1"/>
    </source>
</evidence>
<reference evidence="2" key="1">
    <citation type="journal article" date="2014" name="Sci. Data">
        <title>Genomes of diverse isolates of the marine cyanobacterium Prochlorococcus.</title>
        <authorList>
            <person name="Biller S."/>
            <person name="Berube P."/>
            <person name="Thompson J."/>
            <person name="Kelly L."/>
            <person name="Roggensack S."/>
            <person name="Awad L."/>
            <person name="Roache-Johnson K."/>
            <person name="Ding H."/>
            <person name="Giovannoni S.J."/>
            <person name="Moore L.R."/>
            <person name="Chisholm S.W."/>
        </authorList>
    </citation>
    <scope>NUCLEOTIDE SEQUENCE [LARGE SCALE GENOMIC DNA]</scope>
</reference>
<dbReference type="Proteomes" id="UP000030491">
    <property type="component" value="Unassembled WGS sequence"/>
</dbReference>
<dbReference type="RefSeq" id="WP_193741726.1">
    <property type="nucleotide sequence ID" value="NZ_JNAJ01000008.1"/>
</dbReference>
<comment type="caution">
    <text evidence="1">The sequence shown here is derived from an EMBL/GenBank/DDBJ whole genome shotgun (WGS) entry which is preliminary data.</text>
</comment>
<accession>A0A0A1ZVQ6</accession>
<gene>
    <name evidence="1" type="ORF">EU93_0628</name>
</gene>